<evidence type="ECO:0000313" key="2">
    <source>
        <dbReference type="EMBL" id="VDO46796.1"/>
    </source>
</evidence>
<accession>A0A183HGA7</accession>
<dbReference type="SUPFAM" id="SSF49452">
    <property type="entry name" value="Starch-binding domain-like"/>
    <property type="match status" value="1"/>
</dbReference>
<name>A0A183HGA7_9BILA</name>
<proteinExistence type="predicted"/>
<evidence type="ECO:0000313" key="3">
    <source>
        <dbReference type="Proteomes" id="UP000267606"/>
    </source>
</evidence>
<dbReference type="InterPro" id="IPR008969">
    <property type="entry name" value="CarboxyPept-like_regulatory"/>
</dbReference>
<dbReference type="GO" id="GO:0005789">
    <property type="term" value="C:endoplasmic reticulum membrane"/>
    <property type="evidence" value="ECO:0007669"/>
    <property type="project" value="TreeGrafter"/>
</dbReference>
<dbReference type="PANTHER" id="PTHR23303:SF14">
    <property type="entry name" value="BOS COMPLEX SUBUNIT NOMO1-RELATED"/>
    <property type="match status" value="1"/>
</dbReference>
<protein>
    <submittedName>
        <fullName evidence="4">Cna protein B-type domain protein</fullName>
    </submittedName>
</protein>
<dbReference type="EMBL" id="UZAJ01006235">
    <property type="protein sequence ID" value="VDO46796.1"/>
    <property type="molecule type" value="Genomic_DNA"/>
</dbReference>
<organism evidence="4">
    <name type="scientific">Onchocerca flexuosa</name>
    <dbReference type="NCBI Taxonomy" id="387005"/>
    <lineage>
        <taxon>Eukaryota</taxon>
        <taxon>Metazoa</taxon>
        <taxon>Ecdysozoa</taxon>
        <taxon>Nematoda</taxon>
        <taxon>Chromadorea</taxon>
        <taxon>Rhabditida</taxon>
        <taxon>Spirurina</taxon>
        <taxon>Spiruromorpha</taxon>
        <taxon>Filarioidea</taxon>
        <taxon>Onchocercidae</taxon>
        <taxon>Onchocerca</taxon>
    </lineage>
</organism>
<dbReference type="Pfam" id="PF13620">
    <property type="entry name" value="CarboxypepD_reg"/>
    <property type="match status" value="1"/>
</dbReference>
<dbReference type="InterPro" id="IPR051417">
    <property type="entry name" value="SDr/BOS_complex"/>
</dbReference>
<evidence type="ECO:0000313" key="4">
    <source>
        <dbReference type="WBParaSite" id="OFLC_0000651801-mRNA-1"/>
    </source>
</evidence>
<reference evidence="2 3" key="2">
    <citation type="submission" date="2018-11" db="EMBL/GenBank/DDBJ databases">
        <authorList>
            <consortium name="Pathogen Informatics"/>
        </authorList>
    </citation>
    <scope>NUCLEOTIDE SEQUENCE [LARGE SCALE GENOMIC DNA]</scope>
</reference>
<evidence type="ECO:0000256" key="1">
    <source>
        <dbReference type="ARBA" id="ARBA00022729"/>
    </source>
</evidence>
<gene>
    <name evidence="2" type="ORF">OFLC_LOCUS6518</name>
</gene>
<dbReference type="InterPro" id="IPR013784">
    <property type="entry name" value="Carb-bd-like_fold"/>
</dbReference>
<dbReference type="GO" id="GO:0030246">
    <property type="term" value="F:carbohydrate binding"/>
    <property type="evidence" value="ECO:0007669"/>
    <property type="project" value="InterPro"/>
</dbReference>
<dbReference type="PANTHER" id="PTHR23303">
    <property type="entry name" value="CARBOXYPEPTIDASE REGULATORY REGION-CONTAINING"/>
    <property type="match status" value="1"/>
</dbReference>
<dbReference type="WBParaSite" id="OFLC_0000651801-mRNA-1">
    <property type="protein sequence ID" value="OFLC_0000651801-mRNA-1"/>
    <property type="gene ID" value="OFLC_0000651801"/>
</dbReference>
<dbReference type="STRING" id="387005.A0A183HGA7"/>
<reference evidence="4" key="1">
    <citation type="submission" date="2016-06" db="UniProtKB">
        <authorList>
            <consortium name="WormBaseParasite"/>
        </authorList>
    </citation>
    <scope>IDENTIFICATION</scope>
</reference>
<keyword evidence="1" id="KW-0732">Signal</keyword>
<dbReference type="SUPFAM" id="SSF49464">
    <property type="entry name" value="Carboxypeptidase regulatory domain-like"/>
    <property type="match status" value="1"/>
</dbReference>
<dbReference type="Proteomes" id="UP000267606">
    <property type="component" value="Unassembled WGS sequence"/>
</dbReference>
<sequence length="320" mass="36006">MGPVRNVNDFDITAEKSGYKFEKTGKPGILNAIKLSQLIITATDAETGEPLSSVLISLSGTENYRSNNFIDKTGRIIFFGLRSGEYFLRPILQEYKFDPKSMTINIKEGEFETVHLKGHRFAYSVFGKVSYPAGQPVPAMIVEAVSEQCNQLQEEDTTDTNGEYRIRGLHPKCVYRLVLKTPDGQRLQSYPTHYNIMVNAEDVKDIDFVLTHIDERVDVAGHVIFVDINSPPQYKIGLYKSGNLIQQTTVVAPSTVFYFEIPTVDNAKYSVRFETNYGADNQKLDSAEVFFTANETFKAVSLNIHSQVSYAIFAANYPLF</sequence>
<dbReference type="AlphaFoldDB" id="A0A183HGA7"/>
<keyword evidence="3" id="KW-1185">Reference proteome</keyword>